<reference evidence="1 2" key="2">
    <citation type="submission" date="2009-02" db="EMBL/GenBank/DDBJ databases">
        <title>Draft genome sequence of Blautia hydrogenotrophica DSM 10507 (Ruminococcus hydrogenotrophicus DSM 10507).</title>
        <authorList>
            <person name="Sudarsanam P."/>
            <person name="Ley R."/>
            <person name="Guruge J."/>
            <person name="Turnbaugh P.J."/>
            <person name="Mahowald M."/>
            <person name="Liep D."/>
            <person name="Gordon J."/>
        </authorList>
    </citation>
    <scope>NUCLEOTIDE SEQUENCE [LARGE SCALE GENOMIC DNA]</scope>
    <source>
        <strain evidence="2">DSM 10507 / JCM 14656 / S5a33</strain>
    </source>
</reference>
<dbReference type="RefSeq" id="WP_005948900.1">
    <property type="nucleotide sequence ID" value="NZ_CP136423.1"/>
</dbReference>
<evidence type="ECO:0000313" key="1">
    <source>
        <dbReference type="EMBL" id="EEG49158.1"/>
    </source>
</evidence>
<gene>
    <name evidence="1" type="ORF">RUMHYD_01969</name>
</gene>
<dbReference type="PATRIC" id="fig|476272.21.peg.2009"/>
<evidence type="ECO:0000313" key="2">
    <source>
        <dbReference type="Proteomes" id="UP000003100"/>
    </source>
</evidence>
<dbReference type="GeneID" id="86822297"/>
<keyword evidence="2" id="KW-1185">Reference proteome</keyword>
<dbReference type="AlphaFoldDB" id="C0CM88"/>
<dbReference type="HOGENOM" id="CLU_1674517_0_0_9"/>
<comment type="caution">
    <text evidence="1">The sequence shown here is derived from an EMBL/GenBank/DDBJ whole genome shotgun (WGS) entry which is preliminary data.</text>
</comment>
<dbReference type="EMBL" id="ACBZ01000101">
    <property type="protein sequence ID" value="EEG49158.1"/>
    <property type="molecule type" value="Genomic_DNA"/>
</dbReference>
<accession>C0CM88</accession>
<protein>
    <recommendedName>
        <fullName evidence="3">Phage protein</fullName>
    </recommendedName>
</protein>
<evidence type="ECO:0008006" key="3">
    <source>
        <dbReference type="Google" id="ProtNLM"/>
    </source>
</evidence>
<organism evidence="1 2">
    <name type="scientific">Blautia hydrogenotrophica (strain DSM 10507 / JCM 14656 / S5a33)</name>
    <name type="common">Ruminococcus hydrogenotrophicus</name>
    <dbReference type="NCBI Taxonomy" id="476272"/>
    <lineage>
        <taxon>Bacteria</taxon>
        <taxon>Bacillati</taxon>
        <taxon>Bacillota</taxon>
        <taxon>Clostridia</taxon>
        <taxon>Lachnospirales</taxon>
        <taxon>Lachnospiraceae</taxon>
        <taxon>Blautia</taxon>
    </lineage>
</organism>
<proteinExistence type="predicted"/>
<sequence length="157" mass="17450">MYKILTIGGEDYKLEYTIEAALYSDCVAKLSKFLTNMGQAENEKDIEKLLDGVSNIPQTALTIFYAGLMEAHGTHADGDGRVPDIQTAKRLLAQYAKEHAEDDIGNFYGILEICIEQMGEDDFFKLVGLDRIIAAGQKKVKKVPKVPQDHLRKVSGQ</sequence>
<name>C0CM88_BLAHS</name>
<reference evidence="1 2" key="1">
    <citation type="submission" date="2009-01" db="EMBL/GenBank/DDBJ databases">
        <authorList>
            <person name="Fulton L."/>
            <person name="Clifton S."/>
            <person name="Fulton B."/>
            <person name="Xu J."/>
            <person name="Minx P."/>
            <person name="Pepin K.H."/>
            <person name="Johnson M."/>
            <person name="Bhonagiri V."/>
            <person name="Nash W.E."/>
            <person name="Mardis E.R."/>
            <person name="Wilson R.K."/>
        </authorList>
    </citation>
    <scope>NUCLEOTIDE SEQUENCE [LARGE SCALE GENOMIC DNA]</scope>
    <source>
        <strain evidence="2">DSM 10507 / JCM 14656 / S5a33</strain>
    </source>
</reference>
<dbReference type="eggNOG" id="ENOG5034A18">
    <property type="taxonomic scope" value="Bacteria"/>
</dbReference>
<dbReference type="Proteomes" id="UP000003100">
    <property type="component" value="Unassembled WGS sequence"/>
</dbReference>